<dbReference type="GO" id="GO:0015629">
    <property type="term" value="C:actin cytoskeleton"/>
    <property type="evidence" value="ECO:0007669"/>
    <property type="project" value="TreeGrafter"/>
</dbReference>
<evidence type="ECO:0000259" key="8">
    <source>
        <dbReference type="Pfam" id="PF09727"/>
    </source>
</evidence>
<gene>
    <name evidence="9" type="ORF">SKAU_G00040920</name>
</gene>
<sequence>MPLSQQLCTMTAYPKNGYDATYLERYSKKMATDGAGGEQPSQIQTLTTAVCGSIEMKCEFNMDNLSKPELLTLLSIMEGELEARDLVIEALRARRNEAFIQERYGHYSLADPFLALQRDFESGGGEKGRRAVCASPIAVLEAVMAHCKRMQERMSAQLAAAESRQKKLEQEKAQLQSLQPEHRRLSAQLKDEREKNKHMVSMLVRECKQLSARVAEESQRFQELSARLQEEGRTSGRLGEELRAERQKGQQMEAEMEKQLWELDTEREQLRARLSREEARSAELREESDGLRRRVEELRTEREAPPPAAAAKAPPPAKEAAPKTHGFCRRGDRSSDLPGGRLSN</sequence>
<dbReference type="InterPro" id="IPR050719">
    <property type="entry name" value="Cortactin-Actin_Reg"/>
</dbReference>
<dbReference type="PANTHER" id="PTHR23166">
    <property type="entry name" value="FILAMIN/GPBP-INTERACTING PROTEIN"/>
    <property type="match status" value="1"/>
</dbReference>
<dbReference type="EMBL" id="JAINUF010000002">
    <property type="protein sequence ID" value="KAJ8373512.1"/>
    <property type="molecule type" value="Genomic_DNA"/>
</dbReference>
<feature type="compositionally biased region" description="Basic and acidic residues" evidence="7">
    <location>
        <begin position="163"/>
        <end position="172"/>
    </location>
</feature>
<feature type="compositionally biased region" description="Basic and acidic residues" evidence="7">
    <location>
        <begin position="228"/>
        <end position="248"/>
    </location>
</feature>
<comment type="caution">
    <text evidence="9">The sequence shown here is derived from an EMBL/GenBank/DDBJ whole genome shotgun (WGS) entry which is preliminary data.</text>
</comment>
<keyword evidence="5" id="KW-0175">Coiled coil</keyword>
<feature type="compositionally biased region" description="Basic and acidic residues" evidence="7">
    <location>
        <begin position="273"/>
        <end position="304"/>
    </location>
</feature>
<evidence type="ECO:0000256" key="5">
    <source>
        <dbReference type="ARBA" id="ARBA00023054"/>
    </source>
</evidence>
<dbReference type="GO" id="GO:0042995">
    <property type="term" value="C:cell projection"/>
    <property type="evidence" value="ECO:0007669"/>
    <property type="project" value="UniProtKB-SubCell"/>
</dbReference>
<evidence type="ECO:0000256" key="7">
    <source>
        <dbReference type="SAM" id="MobiDB-lite"/>
    </source>
</evidence>
<dbReference type="OrthoDB" id="6021133at2759"/>
<evidence type="ECO:0000256" key="6">
    <source>
        <dbReference type="ARBA" id="ARBA00023273"/>
    </source>
</evidence>
<evidence type="ECO:0000256" key="2">
    <source>
        <dbReference type="ARBA" id="ARBA00004496"/>
    </source>
</evidence>
<evidence type="ECO:0000313" key="9">
    <source>
        <dbReference type="EMBL" id="KAJ8373512.1"/>
    </source>
</evidence>
<protein>
    <recommendedName>
        <fullName evidence="8">Cortactin-binding protein-2 N-terminal domain-containing protein</fullName>
    </recommendedName>
</protein>
<reference evidence="9" key="1">
    <citation type="journal article" date="2023" name="Science">
        <title>Genome structures resolve the early diversification of teleost fishes.</title>
        <authorList>
            <person name="Parey E."/>
            <person name="Louis A."/>
            <person name="Montfort J."/>
            <person name="Bouchez O."/>
            <person name="Roques C."/>
            <person name="Iampietro C."/>
            <person name="Lluch J."/>
            <person name="Castinel A."/>
            <person name="Donnadieu C."/>
            <person name="Desvignes T."/>
            <person name="Floi Bucao C."/>
            <person name="Jouanno E."/>
            <person name="Wen M."/>
            <person name="Mejri S."/>
            <person name="Dirks R."/>
            <person name="Jansen H."/>
            <person name="Henkel C."/>
            <person name="Chen W.J."/>
            <person name="Zahm M."/>
            <person name="Cabau C."/>
            <person name="Klopp C."/>
            <person name="Thompson A.W."/>
            <person name="Robinson-Rechavi M."/>
            <person name="Braasch I."/>
            <person name="Lecointre G."/>
            <person name="Bobe J."/>
            <person name="Postlethwait J.H."/>
            <person name="Berthelot C."/>
            <person name="Roest Crollius H."/>
            <person name="Guiguen Y."/>
        </authorList>
    </citation>
    <scope>NUCLEOTIDE SEQUENCE</scope>
    <source>
        <strain evidence="9">WJC10195</strain>
    </source>
</reference>
<dbReference type="InterPro" id="IPR019131">
    <property type="entry name" value="Cortactin-binding_p2_N"/>
</dbReference>
<evidence type="ECO:0000256" key="3">
    <source>
        <dbReference type="ARBA" id="ARBA00022490"/>
    </source>
</evidence>
<proteinExistence type="predicted"/>
<accession>A0A9Q1G225</accession>
<organism evidence="9 10">
    <name type="scientific">Synaphobranchus kaupii</name>
    <name type="common">Kaup's arrowtooth eel</name>
    <dbReference type="NCBI Taxonomy" id="118154"/>
    <lineage>
        <taxon>Eukaryota</taxon>
        <taxon>Metazoa</taxon>
        <taxon>Chordata</taxon>
        <taxon>Craniata</taxon>
        <taxon>Vertebrata</taxon>
        <taxon>Euteleostomi</taxon>
        <taxon>Actinopterygii</taxon>
        <taxon>Neopterygii</taxon>
        <taxon>Teleostei</taxon>
        <taxon>Anguilliformes</taxon>
        <taxon>Synaphobranchidae</taxon>
        <taxon>Synaphobranchus</taxon>
    </lineage>
</organism>
<dbReference type="Pfam" id="PF09727">
    <property type="entry name" value="CortBP2"/>
    <property type="match status" value="1"/>
</dbReference>
<keyword evidence="10" id="KW-1185">Reference proteome</keyword>
<keyword evidence="4" id="KW-0597">Phosphoprotein</keyword>
<keyword evidence="6" id="KW-0966">Cell projection</keyword>
<feature type="region of interest" description="Disordered" evidence="7">
    <location>
        <begin position="226"/>
        <end position="256"/>
    </location>
</feature>
<keyword evidence="3" id="KW-0963">Cytoplasm</keyword>
<evidence type="ECO:0000256" key="1">
    <source>
        <dbReference type="ARBA" id="ARBA00004316"/>
    </source>
</evidence>
<dbReference type="AlphaFoldDB" id="A0A9Q1G225"/>
<dbReference type="Proteomes" id="UP001152622">
    <property type="component" value="Chromosome 2"/>
</dbReference>
<feature type="compositionally biased region" description="Pro residues" evidence="7">
    <location>
        <begin position="305"/>
        <end position="317"/>
    </location>
</feature>
<evidence type="ECO:0000313" key="10">
    <source>
        <dbReference type="Proteomes" id="UP001152622"/>
    </source>
</evidence>
<name>A0A9Q1G225_SYNKA</name>
<dbReference type="PANTHER" id="PTHR23166:SF9">
    <property type="entry name" value="CTTNBP2 N-TERMINAL-LIKE PROTEIN"/>
    <property type="match status" value="1"/>
</dbReference>
<dbReference type="GO" id="GO:0005737">
    <property type="term" value="C:cytoplasm"/>
    <property type="evidence" value="ECO:0007669"/>
    <property type="project" value="UniProtKB-SubCell"/>
</dbReference>
<feature type="region of interest" description="Disordered" evidence="7">
    <location>
        <begin position="161"/>
        <end position="183"/>
    </location>
</feature>
<dbReference type="GO" id="GO:0051721">
    <property type="term" value="F:protein phosphatase 2A binding"/>
    <property type="evidence" value="ECO:0007669"/>
    <property type="project" value="TreeGrafter"/>
</dbReference>
<evidence type="ECO:0000256" key="4">
    <source>
        <dbReference type="ARBA" id="ARBA00022553"/>
    </source>
</evidence>
<comment type="subcellular location">
    <subcellularLocation>
        <location evidence="1">Cell projection</location>
    </subcellularLocation>
    <subcellularLocation>
        <location evidence="2">Cytoplasm</location>
    </subcellularLocation>
</comment>
<feature type="region of interest" description="Disordered" evidence="7">
    <location>
        <begin position="273"/>
        <end position="344"/>
    </location>
</feature>
<feature type="domain" description="Cortactin-binding protein-2 N-terminal" evidence="8">
    <location>
        <begin position="64"/>
        <end position="168"/>
    </location>
</feature>